<dbReference type="RefSeq" id="WP_207164318.1">
    <property type="nucleotide sequence ID" value="NZ_CP071382.1"/>
</dbReference>
<dbReference type="Proteomes" id="UP000663651">
    <property type="component" value="Chromosome"/>
</dbReference>
<dbReference type="Gene3D" id="2.60.200.60">
    <property type="match status" value="2"/>
</dbReference>
<sequence length="96" mass="9481">MAKPAARLGDMHTCPAREGKKPHKGGPIIEGSPDVLIEGKPAARVGDKAQCEAGGPDTIVQGAPMVLINGRPAAIIGSKTAHGGVVVAGAGDVLIG</sequence>
<dbReference type="EMBL" id="CP071382">
    <property type="protein sequence ID" value="QSV46539.1"/>
    <property type="molecule type" value="Genomic_DNA"/>
</dbReference>
<proteinExistence type="predicted"/>
<name>A0ABX7Q519_9BACT</name>
<dbReference type="CDD" id="cd14738">
    <property type="entry name" value="PAAR_2"/>
    <property type="match status" value="1"/>
</dbReference>
<protein>
    <submittedName>
        <fullName evidence="2">PAAR domain-containing protein</fullName>
    </submittedName>
</protein>
<dbReference type="Pfam" id="PF05488">
    <property type="entry name" value="PAAR_motif"/>
    <property type="match status" value="1"/>
</dbReference>
<evidence type="ECO:0000313" key="3">
    <source>
        <dbReference type="Proteomes" id="UP000663651"/>
    </source>
</evidence>
<keyword evidence="3" id="KW-1185">Reference proteome</keyword>
<reference evidence="2 3" key="1">
    <citation type="submission" date="2021-03" db="EMBL/GenBank/DDBJ databases">
        <title>Geobacter metallireducens gen. nov. sp. nov., a microorganism capable of coupling the complete oxidation of organic compounds to the reduction of iron and other metals.</title>
        <authorList>
            <person name="Li Y."/>
        </authorList>
    </citation>
    <scope>NUCLEOTIDE SEQUENCE [LARGE SCALE GENOMIC DNA]</scope>
    <source>
        <strain evidence="2 3">Jerry-YX</strain>
    </source>
</reference>
<accession>A0ABX7Q519</accession>
<evidence type="ECO:0000313" key="2">
    <source>
        <dbReference type="EMBL" id="QSV46539.1"/>
    </source>
</evidence>
<evidence type="ECO:0000256" key="1">
    <source>
        <dbReference type="SAM" id="MobiDB-lite"/>
    </source>
</evidence>
<feature type="region of interest" description="Disordered" evidence="1">
    <location>
        <begin position="1"/>
        <end position="29"/>
    </location>
</feature>
<organism evidence="2 3">
    <name type="scientific">Geobacter benzoatilyticus</name>
    <dbReference type="NCBI Taxonomy" id="2815309"/>
    <lineage>
        <taxon>Bacteria</taxon>
        <taxon>Pseudomonadati</taxon>
        <taxon>Thermodesulfobacteriota</taxon>
        <taxon>Desulfuromonadia</taxon>
        <taxon>Geobacterales</taxon>
        <taxon>Geobacteraceae</taxon>
        <taxon>Geobacter</taxon>
    </lineage>
</organism>
<gene>
    <name evidence="2" type="ORF">JZM60_04475</name>
</gene>
<dbReference type="InterPro" id="IPR008727">
    <property type="entry name" value="PAAR_motif"/>
</dbReference>